<proteinExistence type="predicted"/>
<accession>A0ABV6QKH2</accession>
<name>A0ABV6QKH2_9ACTN</name>
<comment type="caution">
    <text evidence="2">The sequence shown here is derived from an EMBL/GenBank/DDBJ whole genome shotgun (WGS) entry which is preliminary data.</text>
</comment>
<keyword evidence="3" id="KW-1185">Reference proteome</keyword>
<feature type="region of interest" description="Disordered" evidence="1">
    <location>
        <begin position="1"/>
        <end position="37"/>
    </location>
</feature>
<evidence type="ECO:0000313" key="3">
    <source>
        <dbReference type="Proteomes" id="UP001589890"/>
    </source>
</evidence>
<dbReference type="RefSeq" id="WP_380044877.1">
    <property type="nucleotide sequence ID" value="NZ_JBHLTC010000009.1"/>
</dbReference>
<protein>
    <submittedName>
        <fullName evidence="2">Uncharacterized protein</fullName>
    </submittedName>
</protein>
<reference evidence="2 3" key="1">
    <citation type="submission" date="2024-09" db="EMBL/GenBank/DDBJ databases">
        <authorList>
            <person name="Sun Q."/>
            <person name="Mori K."/>
        </authorList>
    </citation>
    <scope>NUCLEOTIDE SEQUENCE [LARGE SCALE GENOMIC DNA]</scope>
    <source>
        <strain evidence="2 3">CGMCC 1.15906</strain>
    </source>
</reference>
<evidence type="ECO:0000313" key="2">
    <source>
        <dbReference type="EMBL" id="MFC0624097.1"/>
    </source>
</evidence>
<dbReference type="EMBL" id="JBHLTC010000009">
    <property type="protein sequence ID" value="MFC0624097.1"/>
    <property type="molecule type" value="Genomic_DNA"/>
</dbReference>
<evidence type="ECO:0000256" key="1">
    <source>
        <dbReference type="SAM" id="MobiDB-lite"/>
    </source>
</evidence>
<organism evidence="2 3">
    <name type="scientific">Kribbella deserti</name>
    <dbReference type="NCBI Taxonomy" id="1926257"/>
    <lineage>
        <taxon>Bacteria</taxon>
        <taxon>Bacillati</taxon>
        <taxon>Actinomycetota</taxon>
        <taxon>Actinomycetes</taxon>
        <taxon>Propionibacteriales</taxon>
        <taxon>Kribbellaceae</taxon>
        <taxon>Kribbella</taxon>
    </lineage>
</organism>
<sequence>MTDGDQSSHRNEPPRPPEADTERNESTPADRPVHDTADTAEDGVEMIEFAAHTAYLDPLSGAGLLLIPPPRDDLVLPAPREFGRHGREPKSLHRADWEYALGELERLGWIIFDDENGVPEVAGTSADGRLALCLFGDSAVVREPSLVEIARSLSALRRAANIGRP</sequence>
<feature type="compositionally biased region" description="Basic and acidic residues" evidence="1">
    <location>
        <begin position="1"/>
        <end position="25"/>
    </location>
</feature>
<gene>
    <name evidence="2" type="ORF">ACFFGN_08485</name>
</gene>
<dbReference type="Proteomes" id="UP001589890">
    <property type="component" value="Unassembled WGS sequence"/>
</dbReference>